<evidence type="ECO:0000313" key="3">
    <source>
        <dbReference type="Proteomes" id="UP001210211"/>
    </source>
</evidence>
<dbReference type="PANTHER" id="PTHR33110">
    <property type="entry name" value="F-BOX/KELCH-REPEAT PROTEIN-RELATED"/>
    <property type="match status" value="1"/>
</dbReference>
<comment type="caution">
    <text evidence="2">The sequence shown here is derived from an EMBL/GenBank/DDBJ whole genome shotgun (WGS) entry which is preliminary data.</text>
</comment>
<dbReference type="SUPFAM" id="SSF81383">
    <property type="entry name" value="F-box domain"/>
    <property type="match status" value="1"/>
</dbReference>
<evidence type="ECO:0000259" key="1">
    <source>
        <dbReference type="Pfam" id="PF03478"/>
    </source>
</evidence>
<dbReference type="InterPro" id="IPR036047">
    <property type="entry name" value="F-box-like_dom_sf"/>
</dbReference>
<dbReference type="InterPro" id="IPR005174">
    <property type="entry name" value="KIB1-4_b-propeller"/>
</dbReference>
<evidence type="ECO:0000313" key="2">
    <source>
        <dbReference type="EMBL" id="KAJ3684325.1"/>
    </source>
</evidence>
<gene>
    <name evidence="2" type="ORF">LUZ61_013489</name>
</gene>
<accession>A0AAD5W8R6</accession>
<keyword evidence="3" id="KW-1185">Reference proteome</keyword>
<protein>
    <recommendedName>
        <fullName evidence="1">KIB1-4 beta-propeller domain-containing protein</fullName>
    </recommendedName>
</protein>
<reference evidence="2 3" key="1">
    <citation type="journal article" date="2022" name="Cell">
        <title>Repeat-based holocentromeres influence genome architecture and karyotype evolution.</title>
        <authorList>
            <person name="Hofstatter P.G."/>
            <person name="Thangavel G."/>
            <person name="Lux T."/>
            <person name="Neumann P."/>
            <person name="Vondrak T."/>
            <person name="Novak P."/>
            <person name="Zhang M."/>
            <person name="Costa L."/>
            <person name="Castellani M."/>
            <person name="Scott A."/>
            <person name="Toegelov H."/>
            <person name="Fuchs J."/>
            <person name="Mata-Sucre Y."/>
            <person name="Dias Y."/>
            <person name="Vanzela A.L.L."/>
            <person name="Huettel B."/>
            <person name="Almeida C.C.S."/>
            <person name="Simkova H."/>
            <person name="Souza G."/>
            <person name="Pedrosa-Harand A."/>
            <person name="Macas J."/>
            <person name="Mayer K.F.X."/>
            <person name="Houben A."/>
            <person name="Marques A."/>
        </authorList>
    </citation>
    <scope>NUCLEOTIDE SEQUENCE [LARGE SCALE GENOMIC DNA]</scope>
    <source>
        <strain evidence="2">RhyTen1mFocal</strain>
    </source>
</reference>
<dbReference type="EMBL" id="JAMRDG010000002">
    <property type="protein sequence ID" value="KAJ3684325.1"/>
    <property type="molecule type" value="Genomic_DNA"/>
</dbReference>
<feature type="domain" description="KIB1-4 beta-propeller" evidence="1">
    <location>
        <begin position="84"/>
        <end position="329"/>
    </location>
</feature>
<dbReference type="Proteomes" id="UP001210211">
    <property type="component" value="Unassembled WGS sequence"/>
</dbReference>
<proteinExistence type="predicted"/>
<organism evidence="2 3">
    <name type="scientific">Rhynchospora tenuis</name>
    <dbReference type="NCBI Taxonomy" id="198213"/>
    <lineage>
        <taxon>Eukaryota</taxon>
        <taxon>Viridiplantae</taxon>
        <taxon>Streptophyta</taxon>
        <taxon>Embryophyta</taxon>
        <taxon>Tracheophyta</taxon>
        <taxon>Spermatophyta</taxon>
        <taxon>Magnoliopsida</taxon>
        <taxon>Liliopsida</taxon>
        <taxon>Poales</taxon>
        <taxon>Cyperaceae</taxon>
        <taxon>Cyperoideae</taxon>
        <taxon>Rhynchosporeae</taxon>
        <taxon>Rhynchospora</taxon>
    </lineage>
</organism>
<dbReference type="AlphaFoldDB" id="A0AAD5W8R6"/>
<sequence length="368" mass="42279">MLRFWCCRGGTEEEKEVAERDWSSLPPEVLNLFAKNLTEISDFVRFRAVCKAWRSSTPVTDLPPQFPWIIENNGWNRTGLLRFHSLPLGKVYTFKNPQRQLIYDRTLGQSDGYICLSSIIEGQFYILNPLSNHDVLLPPYNFYRYCYKWIGSRQNHLGEPVAHVIAFDFSTPSLDSCHFGQDKWCELKFDSACMNFCERFFYINHMIFNVQISSGVTKVTDAATGNLAYVIPPVDGYSPDATQRSSEYIVDASGDILLVSLHHGDSEYIDRFDIYRLDVSKSGSECWVKVDNIGHQALFLDKYNSFVLRANDIAEIKRNCIYLLTGVFDGHEPFPSVERIDIETGAREHLLCSFDYAESWFVPSLQSL</sequence>
<name>A0AAD5W8R6_9POAL</name>
<dbReference type="Pfam" id="PF03478">
    <property type="entry name" value="Beta-prop_KIB1-4"/>
    <property type="match status" value="1"/>
</dbReference>